<keyword evidence="3 10" id="KW-0812">Transmembrane</keyword>
<comment type="subcellular location">
    <subcellularLocation>
        <location evidence="1">Membrane</location>
        <topology evidence="1">Multi-pass membrane protein</topology>
    </subcellularLocation>
</comment>
<dbReference type="PROSITE" id="PS00889">
    <property type="entry name" value="CNMP_BINDING_2"/>
    <property type="match status" value="1"/>
</dbReference>
<evidence type="ECO:0000313" key="12">
    <source>
        <dbReference type="EMBL" id="KAL1124246.1"/>
    </source>
</evidence>
<dbReference type="SUPFAM" id="SSF81324">
    <property type="entry name" value="Voltage-gated potassium channels"/>
    <property type="match status" value="1"/>
</dbReference>
<evidence type="ECO:0000256" key="3">
    <source>
        <dbReference type="ARBA" id="ARBA00022692"/>
    </source>
</evidence>
<dbReference type="PROSITE" id="PS00888">
    <property type="entry name" value="CNMP_BINDING_1"/>
    <property type="match status" value="1"/>
</dbReference>
<sequence>SGCVYITWLTLVTLSYLYNCFVIPLRTTFPYQTAENTATWLALDFSMDAIYLLDVVLVKPRIMYLEDGFWVRDIKRTYKNYVKKLEFKMDLLAMTPLDLFYIYIGPNYPLLRVPRLLKIHSFWEFFNHFDKVSPSPYVVRVARTLTYMVYLVHMNACAYYAVSLNEGLGSNSWVFNGVGNAYIRCIYFAVKTATSIGKNPRPENEAEYLFMTACWLMGVFVFALLIGQIRDIIASATRAQTEYRKMKDETLNHLRKLNLPHQLIERVKTWFSYTWQQQHTLDEARLLDTLPHKMKTDVAINVHIQTLNKVQLFKDCDEALLRELVLKLRPVLYLPGDYICRKGEVGREMYIVKNGRVQVVTGADGSEVLATLTEGSVFGEISLLSISGGNRRTADVRSNGFSNLFVLNKDDLNEALVFHPNAQEILRKKARQLVRQNAAREKMNKAEAEVLIQNPEPQPKQPKLLPIVMKVLPPDSGSAKLLKYGSKSVQRRRRPERQRTTHNGVVRQPNSPKVLHSSHSTLPEIGLPKGLPFYYLCFQKVINRCHSVELGELCGGRDLPANNTFQCQVTVHREMTN</sequence>
<feature type="non-terminal residue" evidence="12">
    <location>
        <position position="1"/>
    </location>
</feature>
<dbReference type="GO" id="GO:0016020">
    <property type="term" value="C:membrane"/>
    <property type="evidence" value="ECO:0007669"/>
    <property type="project" value="UniProtKB-SubCell"/>
</dbReference>
<dbReference type="InterPro" id="IPR005821">
    <property type="entry name" value="Ion_trans_dom"/>
</dbReference>
<dbReference type="Proteomes" id="UP001558652">
    <property type="component" value="Unassembled WGS sequence"/>
</dbReference>
<dbReference type="PANTHER" id="PTHR45638:SF1">
    <property type="entry name" value="CYCLIC NUCLEOTIDE-GATED ION CHANNEL SUBUNIT B, ISOFORM A"/>
    <property type="match status" value="1"/>
</dbReference>
<dbReference type="FunFam" id="1.10.287.70:FF:000149">
    <property type="entry name" value="Cyclic nucleotide-gated cation channel beta-1"/>
    <property type="match status" value="1"/>
</dbReference>
<evidence type="ECO:0000256" key="9">
    <source>
        <dbReference type="SAM" id="MobiDB-lite"/>
    </source>
</evidence>
<keyword evidence="7" id="KW-1071">Ligand-gated ion channel</keyword>
<dbReference type="FunFam" id="2.60.120.10:FF:000078">
    <property type="entry name" value="Cyclic nucleotide-gated channel"/>
    <property type="match status" value="1"/>
</dbReference>
<dbReference type="Gene3D" id="2.60.120.10">
    <property type="entry name" value="Jelly Rolls"/>
    <property type="match status" value="1"/>
</dbReference>
<keyword evidence="13" id="KW-1185">Reference proteome</keyword>
<protein>
    <recommendedName>
        <fullName evidence="11">Cyclic nucleotide-binding domain-containing protein</fullName>
    </recommendedName>
</protein>
<dbReference type="InterPro" id="IPR018490">
    <property type="entry name" value="cNMP-bd_dom_sf"/>
</dbReference>
<dbReference type="CDD" id="cd00038">
    <property type="entry name" value="CAP_ED"/>
    <property type="match status" value="1"/>
</dbReference>
<keyword evidence="6 10" id="KW-0472">Membrane</keyword>
<dbReference type="FunFam" id="1.10.287.630:FF:000001">
    <property type="entry name" value="Cyclic nucleotide-gated channel alpha 3"/>
    <property type="match status" value="1"/>
</dbReference>
<reference evidence="12 13" key="1">
    <citation type="submission" date="2024-07" db="EMBL/GenBank/DDBJ databases">
        <title>Chromosome-level genome assembly of the water stick insect Ranatra chinensis (Heteroptera: Nepidae).</title>
        <authorList>
            <person name="Liu X."/>
        </authorList>
    </citation>
    <scope>NUCLEOTIDE SEQUENCE [LARGE SCALE GENOMIC DNA]</scope>
    <source>
        <strain evidence="12">Cailab_2021Rc</strain>
        <tissue evidence="12">Muscle</tissue>
    </source>
</reference>
<comment type="caution">
    <text evidence="12">The sequence shown here is derived from an EMBL/GenBank/DDBJ whole genome shotgun (WGS) entry which is preliminary data.</text>
</comment>
<keyword evidence="5" id="KW-0406">Ion transport</keyword>
<proteinExistence type="predicted"/>
<evidence type="ECO:0000256" key="10">
    <source>
        <dbReference type="SAM" id="Phobius"/>
    </source>
</evidence>
<feature type="transmembrane region" description="Helical" evidence="10">
    <location>
        <begin position="6"/>
        <end position="25"/>
    </location>
</feature>
<dbReference type="InterPro" id="IPR000595">
    <property type="entry name" value="cNMP-bd_dom"/>
</dbReference>
<feature type="transmembrane region" description="Helical" evidence="10">
    <location>
        <begin position="208"/>
        <end position="229"/>
    </location>
</feature>
<evidence type="ECO:0000256" key="6">
    <source>
        <dbReference type="ARBA" id="ARBA00023136"/>
    </source>
</evidence>
<keyword evidence="8" id="KW-0407">Ion channel</keyword>
<evidence type="ECO:0000256" key="8">
    <source>
        <dbReference type="ARBA" id="ARBA00023303"/>
    </source>
</evidence>
<dbReference type="Pfam" id="PF00027">
    <property type="entry name" value="cNMP_binding"/>
    <property type="match status" value="1"/>
</dbReference>
<dbReference type="InterPro" id="IPR018488">
    <property type="entry name" value="cNMP-bd_CS"/>
</dbReference>
<evidence type="ECO:0000256" key="5">
    <source>
        <dbReference type="ARBA" id="ARBA00023065"/>
    </source>
</evidence>
<keyword evidence="2" id="KW-0813">Transport</keyword>
<evidence type="ECO:0000256" key="1">
    <source>
        <dbReference type="ARBA" id="ARBA00004141"/>
    </source>
</evidence>
<gene>
    <name evidence="12" type="ORF">AAG570_002016</name>
</gene>
<dbReference type="EMBL" id="JBFDAA010000011">
    <property type="protein sequence ID" value="KAL1124246.1"/>
    <property type="molecule type" value="Genomic_DNA"/>
</dbReference>
<dbReference type="PROSITE" id="PS50042">
    <property type="entry name" value="CNMP_BINDING_3"/>
    <property type="match status" value="1"/>
</dbReference>
<dbReference type="Pfam" id="PF00520">
    <property type="entry name" value="Ion_trans"/>
    <property type="match status" value="1"/>
</dbReference>
<feature type="region of interest" description="Disordered" evidence="9">
    <location>
        <begin position="485"/>
        <end position="517"/>
    </location>
</feature>
<dbReference type="InterPro" id="IPR050866">
    <property type="entry name" value="CNG_cation_channel"/>
</dbReference>
<evidence type="ECO:0000256" key="4">
    <source>
        <dbReference type="ARBA" id="ARBA00022989"/>
    </source>
</evidence>
<evidence type="ECO:0000259" key="11">
    <source>
        <dbReference type="PROSITE" id="PS50042"/>
    </source>
</evidence>
<accession>A0ABD0YA63</accession>
<evidence type="ECO:0000313" key="13">
    <source>
        <dbReference type="Proteomes" id="UP001558652"/>
    </source>
</evidence>
<dbReference type="AlphaFoldDB" id="A0ABD0YA63"/>
<keyword evidence="4 10" id="KW-1133">Transmembrane helix</keyword>
<organism evidence="12 13">
    <name type="scientific">Ranatra chinensis</name>
    <dbReference type="NCBI Taxonomy" id="642074"/>
    <lineage>
        <taxon>Eukaryota</taxon>
        <taxon>Metazoa</taxon>
        <taxon>Ecdysozoa</taxon>
        <taxon>Arthropoda</taxon>
        <taxon>Hexapoda</taxon>
        <taxon>Insecta</taxon>
        <taxon>Pterygota</taxon>
        <taxon>Neoptera</taxon>
        <taxon>Paraneoptera</taxon>
        <taxon>Hemiptera</taxon>
        <taxon>Heteroptera</taxon>
        <taxon>Panheteroptera</taxon>
        <taxon>Nepomorpha</taxon>
        <taxon>Nepidae</taxon>
        <taxon>Ranatrinae</taxon>
        <taxon>Ranatra</taxon>
    </lineage>
</organism>
<dbReference type="PANTHER" id="PTHR45638">
    <property type="entry name" value="CYCLIC NUCLEOTIDE-GATED CATION CHANNEL SUBUNIT A"/>
    <property type="match status" value="1"/>
</dbReference>
<dbReference type="Gene3D" id="1.10.287.630">
    <property type="entry name" value="Helix hairpin bin"/>
    <property type="match status" value="1"/>
</dbReference>
<dbReference type="SUPFAM" id="SSF51206">
    <property type="entry name" value="cAMP-binding domain-like"/>
    <property type="match status" value="1"/>
</dbReference>
<evidence type="ECO:0000256" key="7">
    <source>
        <dbReference type="ARBA" id="ARBA00023286"/>
    </source>
</evidence>
<name>A0ABD0YA63_9HEMI</name>
<dbReference type="Gene3D" id="1.10.287.70">
    <property type="match status" value="1"/>
</dbReference>
<feature type="domain" description="Cyclic nucleotide-binding" evidence="11">
    <location>
        <begin position="312"/>
        <end position="416"/>
    </location>
</feature>
<dbReference type="GO" id="GO:0034220">
    <property type="term" value="P:monoatomic ion transmembrane transport"/>
    <property type="evidence" value="ECO:0007669"/>
    <property type="project" value="UniProtKB-KW"/>
</dbReference>
<evidence type="ECO:0000256" key="2">
    <source>
        <dbReference type="ARBA" id="ARBA00022448"/>
    </source>
</evidence>
<dbReference type="SMART" id="SM00100">
    <property type="entry name" value="cNMP"/>
    <property type="match status" value="1"/>
</dbReference>
<dbReference type="InterPro" id="IPR014710">
    <property type="entry name" value="RmlC-like_jellyroll"/>
</dbReference>